<keyword evidence="3" id="KW-1185">Reference proteome</keyword>
<protein>
    <recommendedName>
        <fullName evidence="4">DUF3311 domain-containing protein</fullName>
    </recommendedName>
</protein>
<keyword evidence="1" id="KW-0472">Membrane</keyword>
<feature type="transmembrane region" description="Helical" evidence="1">
    <location>
        <begin position="7"/>
        <end position="25"/>
    </location>
</feature>
<dbReference type="RefSeq" id="WP_354193011.1">
    <property type="nucleotide sequence ID" value="NZ_JBEPML010000002.1"/>
</dbReference>
<evidence type="ECO:0000313" key="3">
    <source>
        <dbReference type="Proteomes" id="UP001549076"/>
    </source>
</evidence>
<comment type="caution">
    <text evidence="2">The sequence shown here is derived from an EMBL/GenBank/DDBJ whole genome shotgun (WGS) entry which is preliminary data.</text>
</comment>
<dbReference type="Proteomes" id="UP001549076">
    <property type="component" value="Unassembled WGS sequence"/>
</dbReference>
<evidence type="ECO:0008006" key="4">
    <source>
        <dbReference type="Google" id="ProtNLM"/>
    </source>
</evidence>
<reference evidence="2 3" key="1">
    <citation type="submission" date="2024-06" db="EMBL/GenBank/DDBJ databases">
        <title>Genomic Encyclopedia of Type Strains, Phase IV (KMG-IV): sequencing the most valuable type-strain genomes for metagenomic binning, comparative biology and taxonomic classification.</title>
        <authorList>
            <person name="Goeker M."/>
        </authorList>
    </citation>
    <scope>NUCLEOTIDE SEQUENCE [LARGE SCALE GENOMIC DNA]</scope>
    <source>
        <strain evidence="2 3">DSM 27865</strain>
    </source>
</reference>
<dbReference type="EMBL" id="JBEPML010000002">
    <property type="protein sequence ID" value="MET3790813.1"/>
    <property type="molecule type" value="Genomic_DNA"/>
</dbReference>
<feature type="transmembrane region" description="Helical" evidence="1">
    <location>
        <begin position="37"/>
        <end position="60"/>
    </location>
</feature>
<evidence type="ECO:0000256" key="1">
    <source>
        <dbReference type="SAM" id="Phobius"/>
    </source>
</evidence>
<organism evidence="2 3">
    <name type="scientific">Aquamicrobium terrae</name>
    <dbReference type="NCBI Taxonomy" id="1324945"/>
    <lineage>
        <taxon>Bacteria</taxon>
        <taxon>Pseudomonadati</taxon>
        <taxon>Pseudomonadota</taxon>
        <taxon>Alphaproteobacteria</taxon>
        <taxon>Hyphomicrobiales</taxon>
        <taxon>Phyllobacteriaceae</taxon>
        <taxon>Aquamicrobium</taxon>
    </lineage>
</organism>
<dbReference type="Pfam" id="PF11755">
    <property type="entry name" value="DUF3311"/>
    <property type="match status" value="1"/>
</dbReference>
<dbReference type="InterPro" id="IPR021741">
    <property type="entry name" value="DUF3311"/>
</dbReference>
<accession>A0ABV2MVH8</accession>
<proteinExistence type="predicted"/>
<keyword evidence="1" id="KW-1133">Transmembrane helix</keyword>
<sequence length="73" mass="8273">MSKLPTMLIGMGVPILLIVIVPPFLNDPNLTWQGIPVLLLWMFLCIPATALCLIVCWYCFDRQHYVGAEEDQP</sequence>
<name>A0ABV2MVH8_9HYPH</name>
<keyword evidence="1" id="KW-0812">Transmembrane</keyword>
<evidence type="ECO:0000313" key="2">
    <source>
        <dbReference type="EMBL" id="MET3790813.1"/>
    </source>
</evidence>
<gene>
    <name evidence="2" type="ORF">ABID37_001004</name>
</gene>